<evidence type="ECO:0000256" key="1">
    <source>
        <dbReference type="ARBA" id="ARBA00004141"/>
    </source>
</evidence>
<feature type="transmembrane region" description="Helical" evidence="7">
    <location>
        <begin position="358"/>
        <end position="380"/>
    </location>
</feature>
<feature type="transmembrane region" description="Helical" evidence="7">
    <location>
        <begin position="139"/>
        <end position="161"/>
    </location>
</feature>
<dbReference type="PROSITE" id="PS50850">
    <property type="entry name" value="MFS"/>
    <property type="match status" value="1"/>
</dbReference>
<evidence type="ECO:0000256" key="2">
    <source>
        <dbReference type="ARBA" id="ARBA00022448"/>
    </source>
</evidence>
<dbReference type="Gene3D" id="1.20.1250.20">
    <property type="entry name" value="MFS general substrate transporter like domains"/>
    <property type="match status" value="2"/>
</dbReference>
<dbReference type="FunFam" id="1.20.1250.20:FF:000003">
    <property type="entry name" value="Solute carrier family 17 member 3"/>
    <property type="match status" value="1"/>
</dbReference>
<evidence type="ECO:0000256" key="7">
    <source>
        <dbReference type="SAM" id="Phobius"/>
    </source>
</evidence>
<keyword evidence="3 7" id="KW-0812">Transmembrane</keyword>
<feature type="transmembrane region" description="Helical" evidence="7">
    <location>
        <begin position="167"/>
        <end position="187"/>
    </location>
</feature>
<keyword evidence="11" id="KW-1185">Reference proteome</keyword>
<evidence type="ECO:0000256" key="4">
    <source>
        <dbReference type="ARBA" id="ARBA00022847"/>
    </source>
</evidence>
<dbReference type="Proteomes" id="UP000332933">
    <property type="component" value="Unassembled WGS sequence"/>
</dbReference>
<dbReference type="InterPro" id="IPR036259">
    <property type="entry name" value="MFS_trans_sf"/>
</dbReference>
<dbReference type="SUPFAM" id="SSF103473">
    <property type="entry name" value="MFS general substrate transporter"/>
    <property type="match status" value="1"/>
</dbReference>
<feature type="transmembrane region" description="Helical" evidence="7">
    <location>
        <begin position="392"/>
        <end position="412"/>
    </location>
</feature>
<organism evidence="10 11">
    <name type="scientific">Aphanomyces stellatus</name>
    <dbReference type="NCBI Taxonomy" id="120398"/>
    <lineage>
        <taxon>Eukaryota</taxon>
        <taxon>Sar</taxon>
        <taxon>Stramenopiles</taxon>
        <taxon>Oomycota</taxon>
        <taxon>Saprolegniomycetes</taxon>
        <taxon>Saprolegniales</taxon>
        <taxon>Verrucalvaceae</taxon>
        <taxon>Aphanomyces</taxon>
    </lineage>
</organism>
<evidence type="ECO:0000256" key="6">
    <source>
        <dbReference type="ARBA" id="ARBA00023136"/>
    </source>
</evidence>
<comment type="subcellular location">
    <subcellularLocation>
        <location evidence="1">Membrane</location>
        <topology evidence="1">Multi-pass membrane protein</topology>
    </subcellularLocation>
</comment>
<dbReference type="GO" id="GO:0016020">
    <property type="term" value="C:membrane"/>
    <property type="evidence" value="ECO:0007669"/>
    <property type="project" value="UniProtKB-SubCell"/>
</dbReference>
<keyword evidence="2" id="KW-0813">Transport</keyword>
<feature type="transmembrane region" description="Helical" evidence="7">
    <location>
        <begin position="262"/>
        <end position="286"/>
    </location>
</feature>
<feature type="transmembrane region" description="Helical" evidence="7">
    <location>
        <begin position="307"/>
        <end position="338"/>
    </location>
</feature>
<feature type="transmembrane region" description="Helical" evidence="7">
    <location>
        <begin position="47"/>
        <end position="68"/>
    </location>
</feature>
<dbReference type="EMBL" id="CAADRA010005112">
    <property type="protein sequence ID" value="VFT85011.1"/>
    <property type="molecule type" value="Genomic_DNA"/>
</dbReference>
<dbReference type="EMBL" id="VJMH01005091">
    <property type="protein sequence ID" value="KAF0701420.1"/>
    <property type="molecule type" value="Genomic_DNA"/>
</dbReference>
<feature type="transmembrane region" description="Helical" evidence="7">
    <location>
        <begin position="230"/>
        <end position="250"/>
    </location>
</feature>
<feature type="transmembrane region" description="Helical" evidence="7">
    <location>
        <begin position="80"/>
        <end position="100"/>
    </location>
</feature>
<keyword evidence="5 7" id="KW-1133">Transmembrane helix</keyword>
<dbReference type="PANTHER" id="PTHR11662">
    <property type="entry name" value="SOLUTE CARRIER FAMILY 17"/>
    <property type="match status" value="1"/>
</dbReference>
<keyword evidence="6 7" id="KW-0472">Membrane</keyword>
<sequence>MVLPPIKPTASGFRRHEMALLCAVGTILCYADRTNIGVAIPAFQPDHAVQGHILSAFFYGYIATQILGASAAATHGPKRVLVVGVVTWTVFDLLTIPFAHTPVLLWLARVGMGLGEGIIFPCMHGIAVSWYPRPERTRLNATVTSGMDLGTVVAMILSPWLMATYDFAAIFLTFGILCAMWVVVFAWRGADSPRTDALVTADEKSYIAAYSDPRSMTSTTRLSFTSPSIVAIYVSHFAYNYGWYVLLGWIPQYLRDQLHLELATSGVAAAIPYFCGYLGVLLWGAASDWLIARGVRVLTVRKTMNGLGLIGSAVCLYSLRFVATPVAAVGLLSFTLLLSRAACSGYWVNMLDVAPTHAAHLMGVSNTIATIPGIVGNIVTGQILASSGSWDLVFAIASAVLITGGLVFHVYASDVSQETAVGTVAPTDTTALLAK</sequence>
<dbReference type="InterPro" id="IPR050382">
    <property type="entry name" value="MFS_Na/Anion_cotransporter"/>
</dbReference>
<feature type="transmembrane region" description="Helical" evidence="7">
    <location>
        <begin position="106"/>
        <end position="127"/>
    </location>
</feature>
<dbReference type="OrthoDB" id="2250022at2759"/>
<evidence type="ECO:0000313" key="11">
    <source>
        <dbReference type="Proteomes" id="UP000332933"/>
    </source>
</evidence>
<feature type="domain" description="Major facilitator superfamily (MFS) profile" evidence="8">
    <location>
        <begin position="1"/>
        <end position="416"/>
    </location>
</feature>
<evidence type="ECO:0000313" key="10">
    <source>
        <dbReference type="EMBL" id="VFT85011.1"/>
    </source>
</evidence>
<dbReference type="Pfam" id="PF07690">
    <property type="entry name" value="MFS_1"/>
    <property type="match status" value="1"/>
</dbReference>
<evidence type="ECO:0000256" key="3">
    <source>
        <dbReference type="ARBA" id="ARBA00022692"/>
    </source>
</evidence>
<dbReference type="InterPro" id="IPR011701">
    <property type="entry name" value="MFS"/>
</dbReference>
<dbReference type="PANTHER" id="PTHR11662:SF399">
    <property type="entry name" value="FI19708P1-RELATED"/>
    <property type="match status" value="1"/>
</dbReference>
<protein>
    <submittedName>
        <fullName evidence="10">Aste57867_8122 protein</fullName>
    </submittedName>
</protein>
<reference evidence="10 11" key="1">
    <citation type="submission" date="2019-03" db="EMBL/GenBank/DDBJ databases">
        <authorList>
            <person name="Gaulin E."/>
            <person name="Dumas B."/>
        </authorList>
    </citation>
    <scope>NUCLEOTIDE SEQUENCE [LARGE SCALE GENOMIC DNA]</scope>
    <source>
        <strain evidence="10">CBS 568.67</strain>
    </source>
</reference>
<evidence type="ECO:0000313" key="9">
    <source>
        <dbReference type="EMBL" id="KAF0701420.1"/>
    </source>
</evidence>
<keyword evidence="4" id="KW-0769">Symport</keyword>
<accession>A0A485KJF0</accession>
<dbReference type="GO" id="GO:0015293">
    <property type="term" value="F:symporter activity"/>
    <property type="evidence" value="ECO:0007669"/>
    <property type="project" value="UniProtKB-KW"/>
</dbReference>
<gene>
    <name evidence="10" type="primary">Aste57867_8122</name>
    <name evidence="9" type="ORF">As57867_008092</name>
    <name evidence="10" type="ORF">ASTE57867_8122</name>
</gene>
<proteinExistence type="predicted"/>
<reference evidence="9" key="2">
    <citation type="submission" date="2019-06" db="EMBL/GenBank/DDBJ databases">
        <title>Genomics analysis of Aphanomyces spp. identifies a new class of oomycete effector associated with host adaptation.</title>
        <authorList>
            <person name="Gaulin E."/>
        </authorList>
    </citation>
    <scope>NUCLEOTIDE SEQUENCE</scope>
    <source>
        <strain evidence="9">CBS 578.67</strain>
    </source>
</reference>
<name>A0A485KJF0_9STRA</name>
<dbReference type="AlphaFoldDB" id="A0A485KJF0"/>
<dbReference type="InterPro" id="IPR020846">
    <property type="entry name" value="MFS_dom"/>
</dbReference>
<evidence type="ECO:0000256" key="5">
    <source>
        <dbReference type="ARBA" id="ARBA00022989"/>
    </source>
</evidence>
<evidence type="ECO:0000259" key="8">
    <source>
        <dbReference type="PROSITE" id="PS50850"/>
    </source>
</evidence>